<dbReference type="AlphaFoldDB" id="A0A8R1I8X7"/>
<evidence type="ECO:0000313" key="2">
    <source>
        <dbReference type="EnsemblMetazoa" id="CJA21311a.1"/>
    </source>
</evidence>
<sequence>MAIIRGRQMGLDMPTLAKQFKTSKSVIWATLNTPNRSKATGRPLKTSSRDDRITKTPSEKANDSGEEPFSSTEVGKGSSALEWNKVLWSDESKYLMIGTEGIIYVRRPVDKRYDPKYQVPTVKHCGGNVMVWGCFHANGVGPLLRITEIMNRYMYKDILEKEMLPYGRFQMVCGWLFQQDNDPKHTSHFVKDWFAQRRTFKKQNGQKLYRKVRATQGRMDQDPTSDPDELDRVHAKRCEAVIKAKGMATKY</sequence>
<evidence type="ECO:0000313" key="3">
    <source>
        <dbReference type="Proteomes" id="UP000005237"/>
    </source>
</evidence>
<dbReference type="InterPro" id="IPR036397">
    <property type="entry name" value="RNaseH_sf"/>
</dbReference>
<feature type="region of interest" description="Disordered" evidence="1">
    <location>
        <begin position="37"/>
        <end position="75"/>
    </location>
</feature>
<dbReference type="GO" id="GO:0003676">
    <property type="term" value="F:nucleic acid binding"/>
    <property type="evidence" value="ECO:0007669"/>
    <property type="project" value="InterPro"/>
</dbReference>
<dbReference type="Gene3D" id="3.30.420.10">
    <property type="entry name" value="Ribonuclease H-like superfamily/Ribonuclease H"/>
    <property type="match status" value="1"/>
</dbReference>
<evidence type="ECO:0000256" key="1">
    <source>
        <dbReference type="SAM" id="MobiDB-lite"/>
    </source>
</evidence>
<protein>
    <submittedName>
        <fullName evidence="2">Uncharacterized protein</fullName>
    </submittedName>
</protein>
<dbReference type="InterPro" id="IPR052338">
    <property type="entry name" value="Transposase_5"/>
</dbReference>
<name>A0A8R1I8X7_CAEJA</name>
<dbReference type="PANTHER" id="PTHR23022:SF134">
    <property type="entry name" value="TRANSPOSABLE ELEMENT TC1 TRANSPOSASE"/>
    <property type="match status" value="1"/>
</dbReference>
<keyword evidence="3" id="KW-1185">Reference proteome</keyword>
<dbReference type="EnsemblMetazoa" id="CJA21311a.1">
    <property type="protein sequence ID" value="CJA21311a.1"/>
    <property type="gene ID" value="WBGene00176883"/>
</dbReference>
<organism evidence="2 3">
    <name type="scientific">Caenorhabditis japonica</name>
    <dbReference type="NCBI Taxonomy" id="281687"/>
    <lineage>
        <taxon>Eukaryota</taxon>
        <taxon>Metazoa</taxon>
        <taxon>Ecdysozoa</taxon>
        <taxon>Nematoda</taxon>
        <taxon>Chromadorea</taxon>
        <taxon>Rhabditida</taxon>
        <taxon>Rhabditina</taxon>
        <taxon>Rhabditomorpha</taxon>
        <taxon>Rhabditoidea</taxon>
        <taxon>Rhabditidae</taxon>
        <taxon>Peloderinae</taxon>
        <taxon>Caenorhabditis</taxon>
    </lineage>
</organism>
<reference evidence="3" key="1">
    <citation type="submission" date="2010-08" db="EMBL/GenBank/DDBJ databases">
        <authorList>
            <consortium name="Caenorhabditis japonica Sequencing Consortium"/>
            <person name="Wilson R.K."/>
        </authorList>
    </citation>
    <scope>NUCLEOTIDE SEQUENCE [LARGE SCALE GENOMIC DNA]</scope>
    <source>
        <strain evidence="3">DF5081</strain>
    </source>
</reference>
<proteinExistence type="predicted"/>
<accession>A0A8R1I8X7</accession>
<dbReference type="PANTHER" id="PTHR23022">
    <property type="entry name" value="TRANSPOSABLE ELEMENT-RELATED"/>
    <property type="match status" value="1"/>
</dbReference>
<feature type="compositionally biased region" description="Basic and acidic residues" evidence="1">
    <location>
        <begin position="47"/>
        <end position="63"/>
    </location>
</feature>
<reference evidence="2" key="2">
    <citation type="submission" date="2022-06" db="UniProtKB">
        <authorList>
            <consortium name="EnsemblMetazoa"/>
        </authorList>
    </citation>
    <scope>IDENTIFICATION</scope>
    <source>
        <strain evidence="2">DF5081</strain>
    </source>
</reference>
<dbReference type="Proteomes" id="UP000005237">
    <property type="component" value="Unassembled WGS sequence"/>
</dbReference>